<name>W4FR43_APHAT</name>
<organism evidence="1">
    <name type="scientific">Aphanomyces astaci</name>
    <name type="common">Crayfish plague agent</name>
    <dbReference type="NCBI Taxonomy" id="112090"/>
    <lineage>
        <taxon>Eukaryota</taxon>
        <taxon>Sar</taxon>
        <taxon>Stramenopiles</taxon>
        <taxon>Oomycota</taxon>
        <taxon>Saprolegniomycetes</taxon>
        <taxon>Saprolegniales</taxon>
        <taxon>Verrucalvaceae</taxon>
        <taxon>Aphanomyces</taxon>
    </lineage>
</organism>
<dbReference type="EMBL" id="KI913177">
    <property type="protein sequence ID" value="ETV69284.1"/>
    <property type="molecule type" value="Genomic_DNA"/>
</dbReference>
<dbReference type="VEuPathDB" id="FungiDB:H257_14911"/>
<protein>
    <submittedName>
        <fullName evidence="1">Uncharacterized protein</fullName>
    </submittedName>
</protein>
<dbReference type="OrthoDB" id="10480347at2759"/>
<sequence>MARKWTSDCEAERVLRQLFEDGTVSSGSSPGFVRALAPDIFNQFSDAVFNIHLRKAKMAFKDPTTAVISYHWPPGLTKIKSKFT</sequence>
<dbReference type="GeneID" id="20816907"/>
<gene>
    <name evidence="1" type="ORF">H257_14911</name>
</gene>
<dbReference type="RefSeq" id="XP_009841141.1">
    <property type="nucleotide sequence ID" value="XM_009842839.1"/>
</dbReference>
<proteinExistence type="predicted"/>
<evidence type="ECO:0000313" key="1">
    <source>
        <dbReference type="EMBL" id="ETV69284.1"/>
    </source>
</evidence>
<accession>W4FR43</accession>
<reference evidence="1" key="1">
    <citation type="submission" date="2013-12" db="EMBL/GenBank/DDBJ databases">
        <title>The Genome Sequence of Aphanomyces astaci APO3.</title>
        <authorList>
            <consortium name="The Broad Institute Genomics Platform"/>
            <person name="Russ C."/>
            <person name="Tyler B."/>
            <person name="van West P."/>
            <person name="Dieguez-Uribeondo J."/>
            <person name="Young S.K."/>
            <person name="Zeng Q."/>
            <person name="Gargeya S."/>
            <person name="Fitzgerald M."/>
            <person name="Abouelleil A."/>
            <person name="Alvarado L."/>
            <person name="Chapman S.B."/>
            <person name="Gainer-Dewar J."/>
            <person name="Goldberg J."/>
            <person name="Griggs A."/>
            <person name="Gujja S."/>
            <person name="Hansen M."/>
            <person name="Howarth C."/>
            <person name="Imamovic A."/>
            <person name="Ireland A."/>
            <person name="Larimer J."/>
            <person name="McCowan C."/>
            <person name="Murphy C."/>
            <person name="Pearson M."/>
            <person name="Poon T.W."/>
            <person name="Priest M."/>
            <person name="Roberts A."/>
            <person name="Saif S."/>
            <person name="Shea T."/>
            <person name="Sykes S."/>
            <person name="Wortman J."/>
            <person name="Nusbaum C."/>
            <person name="Birren B."/>
        </authorList>
    </citation>
    <scope>NUCLEOTIDE SEQUENCE [LARGE SCALE GENOMIC DNA]</scope>
    <source>
        <strain evidence="1">APO3</strain>
    </source>
</reference>
<dbReference type="AlphaFoldDB" id="W4FR43"/>